<feature type="domain" description="Core Histone H2A/H2B/H3" evidence="2">
    <location>
        <begin position="38"/>
        <end position="129"/>
    </location>
</feature>
<dbReference type="SUPFAM" id="SSF47113">
    <property type="entry name" value="Histone-fold"/>
    <property type="match status" value="1"/>
</dbReference>
<dbReference type="PANTHER" id="PTHR45810">
    <property type="entry name" value="HISTONE H3.2"/>
    <property type="match status" value="1"/>
</dbReference>
<dbReference type="InterPro" id="IPR007125">
    <property type="entry name" value="H2A/H2B/H3"/>
</dbReference>
<dbReference type="GO" id="GO:0046982">
    <property type="term" value="F:protein heterodimerization activity"/>
    <property type="evidence" value="ECO:0007669"/>
    <property type="project" value="InterPro"/>
</dbReference>
<comment type="caution">
    <text evidence="3">The sequence shown here is derived from an EMBL/GenBank/DDBJ whole genome shotgun (WGS) entry which is preliminary data.</text>
</comment>
<comment type="similarity">
    <text evidence="1">Belongs to the histone H3 family.</text>
</comment>
<evidence type="ECO:0000313" key="3">
    <source>
        <dbReference type="EMBL" id="KAH7291631.1"/>
    </source>
</evidence>
<evidence type="ECO:0000259" key="2">
    <source>
        <dbReference type="Pfam" id="PF00125"/>
    </source>
</evidence>
<dbReference type="EMBL" id="CM035434">
    <property type="protein sequence ID" value="KAH7291631.1"/>
    <property type="molecule type" value="Genomic_DNA"/>
</dbReference>
<dbReference type="Pfam" id="PF00125">
    <property type="entry name" value="Histone"/>
    <property type="match status" value="1"/>
</dbReference>
<organism evidence="3 4">
    <name type="scientific">Ceratopteris richardii</name>
    <name type="common">Triangle waterfern</name>
    <dbReference type="NCBI Taxonomy" id="49495"/>
    <lineage>
        <taxon>Eukaryota</taxon>
        <taxon>Viridiplantae</taxon>
        <taxon>Streptophyta</taxon>
        <taxon>Embryophyta</taxon>
        <taxon>Tracheophyta</taxon>
        <taxon>Polypodiopsida</taxon>
        <taxon>Polypodiidae</taxon>
        <taxon>Polypodiales</taxon>
        <taxon>Pteridineae</taxon>
        <taxon>Pteridaceae</taxon>
        <taxon>Parkerioideae</taxon>
        <taxon>Ceratopteris</taxon>
    </lineage>
</organism>
<protein>
    <recommendedName>
        <fullName evidence="2">Core Histone H2A/H2B/H3 domain-containing protein</fullName>
    </recommendedName>
</protein>
<dbReference type="GO" id="GO:0003677">
    <property type="term" value="F:DNA binding"/>
    <property type="evidence" value="ECO:0007669"/>
    <property type="project" value="InterPro"/>
</dbReference>
<dbReference type="SMART" id="SM00428">
    <property type="entry name" value="H3"/>
    <property type="match status" value="1"/>
</dbReference>
<reference evidence="3" key="1">
    <citation type="submission" date="2021-08" db="EMBL/GenBank/DDBJ databases">
        <title>WGS assembly of Ceratopteris richardii.</title>
        <authorList>
            <person name="Marchant D.B."/>
            <person name="Chen G."/>
            <person name="Jenkins J."/>
            <person name="Shu S."/>
            <person name="Leebens-Mack J."/>
            <person name="Grimwood J."/>
            <person name="Schmutz J."/>
            <person name="Soltis P."/>
            <person name="Soltis D."/>
            <person name="Chen Z.-H."/>
        </authorList>
    </citation>
    <scope>NUCLEOTIDE SEQUENCE</scope>
    <source>
        <strain evidence="3">Whitten #5841</strain>
        <tissue evidence="3">Leaf</tissue>
    </source>
</reference>
<sequence>MPRNKMPRSKMSRSKIPRRFKPMYQTSLQKKRVKYHVKSLREIRRAQKSVGLLIPRLPFMRVIKQILANLCSLMKTSSFVNVRWQTQAVLCLQEAVEDFAIDFMNDAYLCAAHSHRVTLMAKDYVIVSRIRYKFDKSHLEHPKQQLSLRRRGKSRDYLQRKVSS</sequence>
<dbReference type="GO" id="GO:0000786">
    <property type="term" value="C:nucleosome"/>
    <property type="evidence" value="ECO:0007669"/>
    <property type="project" value="InterPro"/>
</dbReference>
<evidence type="ECO:0000256" key="1">
    <source>
        <dbReference type="ARBA" id="ARBA00010343"/>
    </source>
</evidence>
<evidence type="ECO:0000313" key="4">
    <source>
        <dbReference type="Proteomes" id="UP000825935"/>
    </source>
</evidence>
<dbReference type="Gene3D" id="1.10.20.10">
    <property type="entry name" value="Histone, subunit A"/>
    <property type="match status" value="1"/>
</dbReference>
<dbReference type="Proteomes" id="UP000825935">
    <property type="component" value="Chromosome 29"/>
</dbReference>
<dbReference type="GO" id="GO:0030527">
    <property type="term" value="F:structural constituent of chromatin"/>
    <property type="evidence" value="ECO:0007669"/>
    <property type="project" value="InterPro"/>
</dbReference>
<name>A0A8T2R768_CERRI</name>
<dbReference type="InterPro" id="IPR009072">
    <property type="entry name" value="Histone-fold"/>
</dbReference>
<gene>
    <name evidence="3" type="ORF">KP509_29G025200</name>
</gene>
<proteinExistence type="inferred from homology"/>
<keyword evidence="4" id="KW-1185">Reference proteome</keyword>
<dbReference type="InterPro" id="IPR000164">
    <property type="entry name" value="Histone_H3/CENP-A"/>
</dbReference>
<dbReference type="PRINTS" id="PR00622">
    <property type="entry name" value="HISTONEH3"/>
</dbReference>
<dbReference type="PANTHER" id="PTHR45810:SF1">
    <property type="entry name" value="HISTONE H3-LIKE CENTROMERIC PROTEIN A"/>
    <property type="match status" value="1"/>
</dbReference>
<dbReference type="AlphaFoldDB" id="A0A8T2R768"/>
<accession>A0A8T2R768</accession>
<dbReference type="OrthoDB" id="842664at2759"/>